<protein>
    <submittedName>
        <fullName evidence="1">Uncharacterized protein</fullName>
    </submittedName>
</protein>
<proteinExistence type="predicted"/>
<name>A0ABN7IUK8_9BASI</name>
<feature type="non-terminal residue" evidence="1">
    <location>
        <position position="24"/>
    </location>
</feature>
<dbReference type="Proteomes" id="UP000836402">
    <property type="component" value="Unassembled WGS sequence"/>
</dbReference>
<accession>A0ABN7IUK8</accession>
<sequence length="24" mass="2774">MTSRLVPIRWVDLLEASTGSRTRE</sequence>
<comment type="caution">
    <text evidence="1">The sequence shown here is derived from an EMBL/GenBank/DDBJ whole genome shotgun (WGS) entry which is preliminary data.</text>
</comment>
<evidence type="ECO:0000313" key="2">
    <source>
        <dbReference type="Proteomes" id="UP000836402"/>
    </source>
</evidence>
<gene>
    <name evidence="1" type="ORF">JKIAZH3_G8228</name>
</gene>
<organism evidence="1 2">
    <name type="scientific">Tilletia caries</name>
    <name type="common">wheat bunt fungus</name>
    <dbReference type="NCBI Taxonomy" id="13290"/>
    <lineage>
        <taxon>Eukaryota</taxon>
        <taxon>Fungi</taxon>
        <taxon>Dikarya</taxon>
        <taxon>Basidiomycota</taxon>
        <taxon>Ustilaginomycotina</taxon>
        <taxon>Exobasidiomycetes</taxon>
        <taxon>Tilletiales</taxon>
        <taxon>Tilletiaceae</taxon>
        <taxon>Tilletia</taxon>
    </lineage>
</organism>
<keyword evidence="2" id="KW-1185">Reference proteome</keyword>
<evidence type="ECO:0000313" key="1">
    <source>
        <dbReference type="EMBL" id="CAD6920130.1"/>
    </source>
</evidence>
<dbReference type="EMBL" id="CAJHJG010002425">
    <property type="protein sequence ID" value="CAD6920130.1"/>
    <property type="molecule type" value="Genomic_DNA"/>
</dbReference>
<reference evidence="1" key="1">
    <citation type="submission" date="2020-10" db="EMBL/GenBank/DDBJ databases">
        <authorList>
            <person name="Sedaghatjoo S."/>
        </authorList>
    </citation>
    <scope>NUCLEOTIDE SEQUENCE</scope>
    <source>
        <strain evidence="1">AZH3</strain>
    </source>
</reference>